<dbReference type="InterPro" id="IPR042307">
    <property type="entry name" value="Reeler_sf"/>
</dbReference>
<protein>
    <submittedName>
        <fullName evidence="10">Ferric-chelate reductase 1</fullName>
    </submittedName>
</protein>
<keyword evidence="3" id="KW-0964">Secreted</keyword>
<evidence type="ECO:0000256" key="5">
    <source>
        <dbReference type="ARBA" id="ARBA00022588"/>
    </source>
</evidence>
<evidence type="ECO:0000259" key="9">
    <source>
        <dbReference type="PROSITE" id="PS51019"/>
    </source>
</evidence>
<dbReference type="AlphaFoldDB" id="A0AAV3XTI0"/>
<dbReference type="EMBL" id="BLXT01000029">
    <property type="protein sequence ID" value="GFN73737.1"/>
    <property type="molecule type" value="Genomic_DNA"/>
</dbReference>
<gene>
    <name evidence="10" type="ORF">PoB_000024300</name>
</gene>
<sequence length="292" mass="32284">MLLLFPEYLVIINVVFKEGKRRNKRRTKYFVLEKIPLKEKLVPLSLRKEEFRKVSSARIKVVNSKDNRQQYNMKALRIWAGITICIFRVSPLVSSFPTGAPLNACMTLDPSSSHGSSTAKDPSPYKLIFSSSTYQPDQLIRVTLSGAMFKGFLIVGRKDGDATKANVGLFQSPTTPDAKLLCTGLKEGNGVTHTNNTVKSSITFAWKAPNISMGDIVFHFTVVRGGAPSVDQNPSDYYMDLMSTPLKPAPKISNEVILFNQEANGVTVVEVANNEEEEVVYAVPSSKIYPSA</sequence>
<dbReference type="Proteomes" id="UP000735302">
    <property type="component" value="Unassembled WGS sequence"/>
</dbReference>
<evidence type="ECO:0000256" key="6">
    <source>
        <dbReference type="ARBA" id="ARBA00022729"/>
    </source>
</evidence>
<feature type="domain" description="Reelin" evidence="9">
    <location>
        <begin position="90"/>
        <end position="255"/>
    </location>
</feature>
<keyword evidence="11" id="KW-1185">Reference proteome</keyword>
<dbReference type="PANTHER" id="PTHR45828">
    <property type="entry name" value="CYTOCHROME B561/FERRIC REDUCTASE TRANSMEMBRANE"/>
    <property type="match status" value="1"/>
</dbReference>
<keyword evidence="5" id="KW-0399">Innate immunity</keyword>
<dbReference type="Pfam" id="PF02014">
    <property type="entry name" value="Reeler"/>
    <property type="match status" value="1"/>
</dbReference>
<dbReference type="GO" id="GO:0045087">
    <property type="term" value="P:innate immune response"/>
    <property type="evidence" value="ECO:0007669"/>
    <property type="project" value="UniProtKB-KW"/>
</dbReference>
<dbReference type="PROSITE" id="PS51019">
    <property type="entry name" value="REELIN"/>
    <property type="match status" value="1"/>
</dbReference>
<evidence type="ECO:0000256" key="3">
    <source>
        <dbReference type="ARBA" id="ARBA00022525"/>
    </source>
</evidence>
<keyword evidence="4" id="KW-0929">Antimicrobial</keyword>
<evidence type="ECO:0000256" key="1">
    <source>
        <dbReference type="ARBA" id="ARBA00004613"/>
    </source>
</evidence>
<evidence type="ECO:0000256" key="8">
    <source>
        <dbReference type="ARBA" id="ARBA00023022"/>
    </source>
</evidence>
<reference evidence="10 11" key="1">
    <citation type="journal article" date="2021" name="Elife">
        <title>Chloroplast acquisition without the gene transfer in kleptoplastic sea slugs, Plakobranchus ocellatus.</title>
        <authorList>
            <person name="Maeda T."/>
            <person name="Takahashi S."/>
            <person name="Yoshida T."/>
            <person name="Shimamura S."/>
            <person name="Takaki Y."/>
            <person name="Nagai Y."/>
            <person name="Toyoda A."/>
            <person name="Suzuki Y."/>
            <person name="Arimoto A."/>
            <person name="Ishii H."/>
            <person name="Satoh N."/>
            <person name="Nishiyama T."/>
            <person name="Hasebe M."/>
            <person name="Maruyama T."/>
            <person name="Minagawa J."/>
            <person name="Obokata J."/>
            <person name="Shigenobu S."/>
        </authorList>
    </citation>
    <scope>NUCLEOTIDE SEQUENCE [LARGE SCALE GENOMIC DNA]</scope>
</reference>
<keyword evidence="6" id="KW-0732">Signal</keyword>
<dbReference type="GO" id="GO:0016020">
    <property type="term" value="C:membrane"/>
    <property type="evidence" value="ECO:0007669"/>
    <property type="project" value="TreeGrafter"/>
</dbReference>
<comment type="caution">
    <text evidence="10">The sequence shown here is derived from an EMBL/GenBank/DDBJ whole genome shotgun (WGS) entry which is preliminary data.</text>
</comment>
<dbReference type="PANTHER" id="PTHR45828:SF9">
    <property type="entry name" value="CELL WALL INTEGRITY AND STRESS RESPONSE COMPONENT 4-LIKE-RELATED"/>
    <property type="match status" value="1"/>
</dbReference>
<evidence type="ECO:0000313" key="10">
    <source>
        <dbReference type="EMBL" id="GFN73737.1"/>
    </source>
</evidence>
<dbReference type="CDD" id="cd08544">
    <property type="entry name" value="Reeler"/>
    <property type="match status" value="1"/>
</dbReference>
<dbReference type="InterPro" id="IPR051237">
    <property type="entry name" value="Ferric-chelate_Red/DefProt"/>
</dbReference>
<keyword evidence="8" id="KW-0044">Antibiotic</keyword>
<dbReference type="GO" id="GO:0042742">
    <property type="term" value="P:defense response to bacterium"/>
    <property type="evidence" value="ECO:0007669"/>
    <property type="project" value="UniProtKB-KW"/>
</dbReference>
<proteinExistence type="inferred from homology"/>
<dbReference type="GO" id="GO:0005576">
    <property type="term" value="C:extracellular region"/>
    <property type="evidence" value="ECO:0007669"/>
    <property type="project" value="UniProtKB-SubCell"/>
</dbReference>
<name>A0AAV3XTI0_9GAST</name>
<keyword evidence="7" id="KW-0391">Immunity</keyword>
<evidence type="ECO:0000256" key="7">
    <source>
        <dbReference type="ARBA" id="ARBA00022859"/>
    </source>
</evidence>
<evidence type="ECO:0000256" key="4">
    <source>
        <dbReference type="ARBA" id="ARBA00022529"/>
    </source>
</evidence>
<dbReference type="Gene3D" id="2.60.40.4060">
    <property type="entry name" value="Reeler domain"/>
    <property type="match status" value="1"/>
</dbReference>
<evidence type="ECO:0000256" key="2">
    <source>
        <dbReference type="ARBA" id="ARBA00008501"/>
    </source>
</evidence>
<accession>A0AAV3XTI0</accession>
<organism evidence="10 11">
    <name type="scientific">Plakobranchus ocellatus</name>
    <dbReference type="NCBI Taxonomy" id="259542"/>
    <lineage>
        <taxon>Eukaryota</taxon>
        <taxon>Metazoa</taxon>
        <taxon>Spiralia</taxon>
        <taxon>Lophotrochozoa</taxon>
        <taxon>Mollusca</taxon>
        <taxon>Gastropoda</taxon>
        <taxon>Heterobranchia</taxon>
        <taxon>Euthyneura</taxon>
        <taxon>Panpulmonata</taxon>
        <taxon>Sacoglossa</taxon>
        <taxon>Placobranchoidea</taxon>
        <taxon>Plakobranchidae</taxon>
        <taxon>Plakobranchus</taxon>
    </lineage>
</organism>
<comment type="similarity">
    <text evidence="2">Belongs to the insect defense protein family.</text>
</comment>
<comment type="subcellular location">
    <subcellularLocation>
        <location evidence="1">Secreted</location>
    </subcellularLocation>
</comment>
<evidence type="ECO:0000313" key="11">
    <source>
        <dbReference type="Proteomes" id="UP000735302"/>
    </source>
</evidence>
<dbReference type="InterPro" id="IPR002861">
    <property type="entry name" value="Reeler_dom"/>
</dbReference>